<dbReference type="Proteomes" id="UP000823388">
    <property type="component" value="Chromosome 9N"/>
</dbReference>
<evidence type="ECO:0000313" key="2">
    <source>
        <dbReference type="EMBL" id="KAG2534673.1"/>
    </source>
</evidence>
<protein>
    <submittedName>
        <fullName evidence="2">Uncharacterized protein</fullName>
    </submittedName>
</protein>
<gene>
    <name evidence="2" type="ORF">PVAP13_9NG075410</name>
</gene>
<sequence>MGRHAFGLAPSAPAATAAIPPPRAVGWSRAGWPWGLQRPRTGAAAGERDHLCLISREPRDPNARGLMADSAWTLPPPSGPVADGTFRPPPPTSQAASGCRSGRSLLSIWSRCFSTNR</sequence>
<comment type="caution">
    <text evidence="2">The sequence shown here is derived from an EMBL/GenBank/DDBJ whole genome shotgun (WGS) entry which is preliminary data.</text>
</comment>
<feature type="compositionally biased region" description="Low complexity" evidence="1">
    <location>
        <begin position="1"/>
        <end position="18"/>
    </location>
</feature>
<accession>A0A8T0MEG9</accession>
<feature type="region of interest" description="Disordered" evidence="1">
    <location>
        <begin position="1"/>
        <end position="22"/>
    </location>
</feature>
<proteinExistence type="predicted"/>
<name>A0A8T0MEG9_PANVG</name>
<reference evidence="2" key="1">
    <citation type="submission" date="2020-05" db="EMBL/GenBank/DDBJ databases">
        <title>WGS assembly of Panicum virgatum.</title>
        <authorList>
            <person name="Lovell J.T."/>
            <person name="Jenkins J."/>
            <person name="Shu S."/>
            <person name="Juenger T.E."/>
            <person name="Schmutz J."/>
        </authorList>
    </citation>
    <scope>NUCLEOTIDE SEQUENCE</scope>
    <source>
        <strain evidence="2">AP13</strain>
    </source>
</reference>
<dbReference type="EMBL" id="CM029054">
    <property type="protein sequence ID" value="KAG2534673.1"/>
    <property type="molecule type" value="Genomic_DNA"/>
</dbReference>
<evidence type="ECO:0000256" key="1">
    <source>
        <dbReference type="SAM" id="MobiDB-lite"/>
    </source>
</evidence>
<evidence type="ECO:0000313" key="3">
    <source>
        <dbReference type="Proteomes" id="UP000823388"/>
    </source>
</evidence>
<feature type="region of interest" description="Disordered" evidence="1">
    <location>
        <begin position="63"/>
        <end position="101"/>
    </location>
</feature>
<organism evidence="2 3">
    <name type="scientific">Panicum virgatum</name>
    <name type="common">Blackwell switchgrass</name>
    <dbReference type="NCBI Taxonomy" id="38727"/>
    <lineage>
        <taxon>Eukaryota</taxon>
        <taxon>Viridiplantae</taxon>
        <taxon>Streptophyta</taxon>
        <taxon>Embryophyta</taxon>
        <taxon>Tracheophyta</taxon>
        <taxon>Spermatophyta</taxon>
        <taxon>Magnoliopsida</taxon>
        <taxon>Liliopsida</taxon>
        <taxon>Poales</taxon>
        <taxon>Poaceae</taxon>
        <taxon>PACMAD clade</taxon>
        <taxon>Panicoideae</taxon>
        <taxon>Panicodae</taxon>
        <taxon>Paniceae</taxon>
        <taxon>Panicinae</taxon>
        <taxon>Panicum</taxon>
        <taxon>Panicum sect. Hiantes</taxon>
    </lineage>
</organism>
<dbReference type="AlphaFoldDB" id="A0A8T0MEG9"/>
<keyword evidence="3" id="KW-1185">Reference proteome</keyword>